<organism evidence="1 2">
    <name type="scientific">Microbacterium pseudoresistens</name>
    <dbReference type="NCBI Taxonomy" id="640634"/>
    <lineage>
        <taxon>Bacteria</taxon>
        <taxon>Bacillati</taxon>
        <taxon>Actinomycetota</taxon>
        <taxon>Actinomycetes</taxon>
        <taxon>Micrococcales</taxon>
        <taxon>Microbacteriaceae</taxon>
        <taxon>Microbacterium</taxon>
    </lineage>
</organism>
<dbReference type="RefSeq" id="WP_179432264.1">
    <property type="nucleotide sequence ID" value="NZ_BAABLC010000001.1"/>
</dbReference>
<proteinExistence type="predicted"/>
<comment type="caution">
    <text evidence="1">The sequence shown here is derived from an EMBL/GenBank/DDBJ whole genome shotgun (WGS) entry which is preliminary data.</text>
</comment>
<reference evidence="1 2" key="1">
    <citation type="submission" date="2020-07" db="EMBL/GenBank/DDBJ databases">
        <title>Sequencing the genomes of 1000 actinobacteria strains.</title>
        <authorList>
            <person name="Klenk H.-P."/>
        </authorList>
    </citation>
    <scope>NUCLEOTIDE SEQUENCE [LARGE SCALE GENOMIC DNA]</scope>
    <source>
        <strain evidence="1 2">DSM 22185</strain>
    </source>
</reference>
<name>A0A7Y9EUR7_9MICO</name>
<accession>A0A7Y9EUR7</accession>
<protein>
    <submittedName>
        <fullName evidence="1">Uncharacterized protein</fullName>
    </submittedName>
</protein>
<evidence type="ECO:0000313" key="2">
    <source>
        <dbReference type="Proteomes" id="UP000552045"/>
    </source>
</evidence>
<keyword evidence="2" id="KW-1185">Reference proteome</keyword>
<dbReference type="Proteomes" id="UP000552045">
    <property type="component" value="Unassembled WGS sequence"/>
</dbReference>
<dbReference type="AlphaFoldDB" id="A0A7Y9EUR7"/>
<gene>
    <name evidence="1" type="ORF">BKA02_001221</name>
</gene>
<dbReference type="EMBL" id="JACCBH010000001">
    <property type="protein sequence ID" value="NYD54166.1"/>
    <property type="molecule type" value="Genomic_DNA"/>
</dbReference>
<sequence length="357" mass="37641">MQQPRAGRRRASARLSTDLALLAVIGLVLIAALAAGAAAMYRSFYSPSAFVQHYLGLISEGRAADALQVSGVALERTAQGHADIDTNASDALLRQAALSTLTDIAITDEHRDGDDTVVTASYVAGGHDGSTTFRVRQDGWIGVVPAWRFSTSPLAVIELTLRGSEQFTVNGFELDRRQVAAAGVDAPPLEPVPLLVFSPGLYSVSVDTAIAKTKGVSLLADTPLATTPLDLQAEATKEFIAVVQEQVDSFLTQCTTQQVLQPTSCPFGMAINNRITELPTWSIVAMPQVTVVPDGANWKIPPTSATAHITVEVQSLFDGSITEMDEDVPFRLDGTIVILPDGSASISVGSPDLGDGA</sequence>
<evidence type="ECO:0000313" key="1">
    <source>
        <dbReference type="EMBL" id="NYD54166.1"/>
    </source>
</evidence>